<sequence length="153" mass="17605">MTVVESMVKLGLEKDKFESSKSEEWVYMKGITRKIMAMATTMVKFVLSENDKSKGKAVRLGSSAKSAEAKEPENEKKLVECFLCHGLHRGVESKRSKRTKKKRVKYFLCRCPYELWNCLKQFKLVVVKEKTTSKLVESSKRLSPKEEMILTST</sequence>
<organism evidence="2 3">
    <name type="scientific">Gossypium davidsonii</name>
    <name type="common">Davidson's cotton</name>
    <name type="synonym">Gossypium klotzschianum subsp. davidsonii</name>
    <dbReference type="NCBI Taxonomy" id="34287"/>
    <lineage>
        <taxon>Eukaryota</taxon>
        <taxon>Viridiplantae</taxon>
        <taxon>Streptophyta</taxon>
        <taxon>Embryophyta</taxon>
        <taxon>Tracheophyta</taxon>
        <taxon>Spermatophyta</taxon>
        <taxon>Magnoliopsida</taxon>
        <taxon>eudicotyledons</taxon>
        <taxon>Gunneridae</taxon>
        <taxon>Pentapetalae</taxon>
        <taxon>rosids</taxon>
        <taxon>malvids</taxon>
        <taxon>Malvales</taxon>
        <taxon>Malvaceae</taxon>
        <taxon>Malvoideae</taxon>
        <taxon>Gossypium</taxon>
    </lineage>
</organism>
<accession>A0A7J8RVC7</accession>
<dbReference type="EMBL" id="JABFAC010000007">
    <property type="protein sequence ID" value="MBA0617749.1"/>
    <property type="molecule type" value="Genomic_DNA"/>
</dbReference>
<keyword evidence="3" id="KW-1185">Reference proteome</keyword>
<evidence type="ECO:0000256" key="1">
    <source>
        <dbReference type="SAM" id="MobiDB-lite"/>
    </source>
</evidence>
<name>A0A7J8RVC7_GOSDV</name>
<gene>
    <name evidence="2" type="ORF">Godav_027171</name>
</gene>
<proteinExistence type="predicted"/>
<evidence type="ECO:0000313" key="3">
    <source>
        <dbReference type="Proteomes" id="UP000593561"/>
    </source>
</evidence>
<feature type="region of interest" description="Disordered" evidence="1">
    <location>
        <begin position="51"/>
        <end position="75"/>
    </location>
</feature>
<evidence type="ECO:0000313" key="2">
    <source>
        <dbReference type="EMBL" id="MBA0617749.1"/>
    </source>
</evidence>
<reference evidence="2 3" key="1">
    <citation type="journal article" date="2019" name="Genome Biol. Evol.">
        <title>Insights into the evolution of the New World diploid cottons (Gossypium, subgenus Houzingenia) based on genome sequencing.</title>
        <authorList>
            <person name="Grover C.E."/>
            <person name="Arick M.A. 2nd"/>
            <person name="Thrash A."/>
            <person name="Conover J.L."/>
            <person name="Sanders W.S."/>
            <person name="Peterson D.G."/>
            <person name="Frelichowski J.E."/>
            <person name="Scheffler J.A."/>
            <person name="Scheffler B.E."/>
            <person name="Wendel J.F."/>
        </authorList>
    </citation>
    <scope>NUCLEOTIDE SEQUENCE [LARGE SCALE GENOMIC DNA]</scope>
    <source>
        <strain evidence="2">27</strain>
        <tissue evidence="2">Leaf</tissue>
    </source>
</reference>
<dbReference type="Proteomes" id="UP000593561">
    <property type="component" value="Unassembled WGS sequence"/>
</dbReference>
<protein>
    <submittedName>
        <fullName evidence="2">Uncharacterized protein</fullName>
    </submittedName>
</protein>
<dbReference type="AlphaFoldDB" id="A0A7J8RVC7"/>
<comment type="caution">
    <text evidence="2">The sequence shown here is derived from an EMBL/GenBank/DDBJ whole genome shotgun (WGS) entry which is preliminary data.</text>
</comment>